<keyword evidence="8" id="KW-0238">DNA-binding</keyword>
<comment type="caution">
    <text evidence="14">The sequence shown here is derived from an EMBL/GenBank/DDBJ whole genome shotgun (WGS) entry which is preliminary data.</text>
</comment>
<dbReference type="AlphaFoldDB" id="A0A7J5ZWD9"/>
<dbReference type="Pfam" id="PF00096">
    <property type="entry name" value="zf-C2H2"/>
    <property type="match status" value="2"/>
</dbReference>
<gene>
    <name evidence="14" type="ORF">AMELA_G00229010</name>
</gene>
<evidence type="ECO:0000256" key="9">
    <source>
        <dbReference type="ARBA" id="ARBA00023163"/>
    </source>
</evidence>
<feature type="compositionally biased region" description="Low complexity" evidence="12">
    <location>
        <begin position="93"/>
        <end position="106"/>
    </location>
</feature>
<feature type="domain" description="C2H2-type" evidence="13">
    <location>
        <begin position="215"/>
        <end position="244"/>
    </location>
</feature>
<comment type="similarity">
    <text evidence="2">Belongs to the krueppel C2H2-type zinc-finger protein family.</text>
</comment>
<feature type="region of interest" description="Disordered" evidence="12">
    <location>
        <begin position="257"/>
        <end position="285"/>
    </location>
</feature>
<comment type="subcellular location">
    <subcellularLocation>
        <location evidence="1">Nucleus</location>
    </subcellularLocation>
</comment>
<dbReference type="Proteomes" id="UP000593565">
    <property type="component" value="Unassembled WGS sequence"/>
</dbReference>
<protein>
    <recommendedName>
        <fullName evidence="13">C2H2-type domain-containing protein</fullName>
    </recommendedName>
</protein>
<accession>A0A7J5ZWD9</accession>
<dbReference type="GO" id="GO:0008270">
    <property type="term" value="F:zinc ion binding"/>
    <property type="evidence" value="ECO:0007669"/>
    <property type="project" value="UniProtKB-KW"/>
</dbReference>
<keyword evidence="9" id="KW-0804">Transcription</keyword>
<dbReference type="PANTHER" id="PTHR23235">
    <property type="entry name" value="KRUEPPEL-LIKE TRANSCRIPTION FACTOR"/>
    <property type="match status" value="1"/>
</dbReference>
<feature type="domain" description="C2H2-type" evidence="13">
    <location>
        <begin position="185"/>
        <end position="214"/>
    </location>
</feature>
<evidence type="ECO:0000256" key="7">
    <source>
        <dbReference type="ARBA" id="ARBA00023015"/>
    </source>
</evidence>
<feature type="region of interest" description="Disordered" evidence="12">
    <location>
        <begin position="85"/>
        <end position="106"/>
    </location>
</feature>
<feature type="region of interest" description="Disordered" evidence="12">
    <location>
        <begin position="156"/>
        <end position="182"/>
    </location>
</feature>
<dbReference type="GO" id="GO:0000978">
    <property type="term" value="F:RNA polymerase II cis-regulatory region sequence-specific DNA binding"/>
    <property type="evidence" value="ECO:0007669"/>
    <property type="project" value="TreeGrafter"/>
</dbReference>
<dbReference type="InterPro" id="IPR036236">
    <property type="entry name" value="Znf_C2H2_sf"/>
</dbReference>
<name>A0A7J5ZWD9_AMEME</name>
<dbReference type="GO" id="GO:0005634">
    <property type="term" value="C:nucleus"/>
    <property type="evidence" value="ECO:0007669"/>
    <property type="project" value="UniProtKB-SubCell"/>
</dbReference>
<evidence type="ECO:0000256" key="3">
    <source>
        <dbReference type="ARBA" id="ARBA00022723"/>
    </source>
</evidence>
<dbReference type="EMBL" id="JAAGNN010000021">
    <property type="protein sequence ID" value="KAF4074942.1"/>
    <property type="molecule type" value="Genomic_DNA"/>
</dbReference>
<evidence type="ECO:0000256" key="10">
    <source>
        <dbReference type="ARBA" id="ARBA00023242"/>
    </source>
</evidence>
<evidence type="ECO:0000256" key="11">
    <source>
        <dbReference type="PROSITE-ProRule" id="PRU00042"/>
    </source>
</evidence>
<dbReference type="InterPro" id="IPR013087">
    <property type="entry name" value="Znf_C2H2_type"/>
</dbReference>
<dbReference type="FunFam" id="3.30.160.60:FF:001395">
    <property type="entry name" value="Krueppel-like factor 7"/>
    <property type="match status" value="1"/>
</dbReference>
<evidence type="ECO:0000256" key="6">
    <source>
        <dbReference type="ARBA" id="ARBA00022833"/>
    </source>
</evidence>
<keyword evidence="3" id="KW-0479">Metal-binding</keyword>
<dbReference type="PANTHER" id="PTHR23235:SF166">
    <property type="entry name" value="DENDRITIC ARBOR REDUCTION PROTEIN 1"/>
    <property type="match status" value="1"/>
</dbReference>
<keyword evidence="4" id="KW-0677">Repeat</keyword>
<organism evidence="14 15">
    <name type="scientific">Ameiurus melas</name>
    <name type="common">Black bullhead</name>
    <name type="synonym">Silurus melas</name>
    <dbReference type="NCBI Taxonomy" id="219545"/>
    <lineage>
        <taxon>Eukaryota</taxon>
        <taxon>Metazoa</taxon>
        <taxon>Chordata</taxon>
        <taxon>Craniata</taxon>
        <taxon>Vertebrata</taxon>
        <taxon>Euteleostomi</taxon>
        <taxon>Actinopterygii</taxon>
        <taxon>Neopterygii</taxon>
        <taxon>Teleostei</taxon>
        <taxon>Ostariophysi</taxon>
        <taxon>Siluriformes</taxon>
        <taxon>Ictaluridae</taxon>
        <taxon>Ameiurus</taxon>
    </lineage>
</organism>
<evidence type="ECO:0000256" key="12">
    <source>
        <dbReference type="SAM" id="MobiDB-lite"/>
    </source>
</evidence>
<evidence type="ECO:0000259" key="13">
    <source>
        <dbReference type="PROSITE" id="PS50157"/>
    </source>
</evidence>
<keyword evidence="6" id="KW-0862">Zinc</keyword>
<dbReference type="GO" id="GO:0000981">
    <property type="term" value="F:DNA-binding transcription factor activity, RNA polymerase II-specific"/>
    <property type="evidence" value="ECO:0007669"/>
    <property type="project" value="TreeGrafter"/>
</dbReference>
<keyword evidence="10" id="KW-0539">Nucleus</keyword>
<proteinExistence type="inferred from homology"/>
<evidence type="ECO:0000256" key="4">
    <source>
        <dbReference type="ARBA" id="ARBA00022737"/>
    </source>
</evidence>
<evidence type="ECO:0000313" key="15">
    <source>
        <dbReference type="Proteomes" id="UP000593565"/>
    </source>
</evidence>
<evidence type="ECO:0000313" key="14">
    <source>
        <dbReference type="EMBL" id="KAF4074942.1"/>
    </source>
</evidence>
<dbReference type="Gene3D" id="3.30.160.60">
    <property type="entry name" value="Classic Zinc Finger"/>
    <property type="match status" value="2"/>
</dbReference>
<keyword evidence="7" id="KW-0805">Transcription regulation</keyword>
<dbReference type="PROSITE" id="PS50157">
    <property type="entry name" value="ZINC_FINGER_C2H2_2"/>
    <property type="match status" value="2"/>
</dbReference>
<dbReference type="FunFam" id="3.30.160.60:FF:000021">
    <property type="entry name" value="Basic krueppel-like factor 3"/>
    <property type="match status" value="1"/>
</dbReference>
<sequence length="285" mass="31669">MDVLANYSIFQELQLVHDTGYFSAMPSLEENWQQTCLELERYLQTEPKRLSELFEDGLERLLCPDFMDGHGEDEPLKPSLFSVTSSPLRLDGEPLTSPSTPEPSELGTGVDVAQLNALTSLTPPSSPELKRHSLKTTHTLCTTANGTLMLKLAMARPLSPGPSDGEQAGGTAGGRDSADSKKRVHRCQFDGCRKVYTKSSHLKAHQRTHTGEKPYKCSWEGCEWRFARSDELTRHYRKHTGAKPFKCAHCDRVSLPKPSLKYSTEPVGPPRPAGASRGRTTWRST</sequence>
<dbReference type="SMART" id="SM00355">
    <property type="entry name" value="ZnF_C2H2"/>
    <property type="match status" value="2"/>
</dbReference>
<evidence type="ECO:0000256" key="2">
    <source>
        <dbReference type="ARBA" id="ARBA00006991"/>
    </source>
</evidence>
<evidence type="ECO:0000256" key="8">
    <source>
        <dbReference type="ARBA" id="ARBA00023125"/>
    </source>
</evidence>
<evidence type="ECO:0000256" key="1">
    <source>
        <dbReference type="ARBA" id="ARBA00004123"/>
    </source>
</evidence>
<reference evidence="14 15" key="1">
    <citation type="submission" date="2020-02" db="EMBL/GenBank/DDBJ databases">
        <title>A chromosome-scale genome assembly of the black bullhead catfish (Ameiurus melas).</title>
        <authorList>
            <person name="Wen M."/>
            <person name="Zham M."/>
            <person name="Cabau C."/>
            <person name="Klopp C."/>
            <person name="Donnadieu C."/>
            <person name="Roques C."/>
            <person name="Bouchez O."/>
            <person name="Lampietro C."/>
            <person name="Jouanno E."/>
            <person name="Herpin A."/>
            <person name="Louis A."/>
            <person name="Berthelot C."/>
            <person name="Parey E."/>
            <person name="Roest-Crollius H."/>
            <person name="Braasch I."/>
            <person name="Postlethwait J."/>
            <person name="Robinson-Rechavi M."/>
            <person name="Echchiki A."/>
            <person name="Begum T."/>
            <person name="Montfort J."/>
            <person name="Schartl M."/>
            <person name="Bobe J."/>
            <person name="Guiguen Y."/>
        </authorList>
    </citation>
    <scope>NUCLEOTIDE SEQUENCE [LARGE SCALE GENOMIC DNA]</scope>
    <source>
        <strain evidence="14">M_S1</strain>
        <tissue evidence="14">Blood</tissue>
    </source>
</reference>
<keyword evidence="15" id="KW-1185">Reference proteome</keyword>
<dbReference type="SUPFAM" id="SSF57667">
    <property type="entry name" value="beta-beta-alpha zinc fingers"/>
    <property type="match status" value="1"/>
</dbReference>
<evidence type="ECO:0000256" key="5">
    <source>
        <dbReference type="ARBA" id="ARBA00022771"/>
    </source>
</evidence>
<keyword evidence="5 11" id="KW-0863">Zinc-finger</keyword>
<dbReference type="PROSITE" id="PS00028">
    <property type="entry name" value="ZINC_FINGER_C2H2_1"/>
    <property type="match status" value="2"/>
</dbReference>